<name>A0A166MVR2_9AGAM</name>
<feature type="region of interest" description="Disordered" evidence="1">
    <location>
        <begin position="60"/>
        <end position="96"/>
    </location>
</feature>
<organism evidence="2 3">
    <name type="scientific">Athelia psychrophila</name>
    <dbReference type="NCBI Taxonomy" id="1759441"/>
    <lineage>
        <taxon>Eukaryota</taxon>
        <taxon>Fungi</taxon>
        <taxon>Dikarya</taxon>
        <taxon>Basidiomycota</taxon>
        <taxon>Agaricomycotina</taxon>
        <taxon>Agaricomycetes</taxon>
        <taxon>Agaricomycetidae</taxon>
        <taxon>Atheliales</taxon>
        <taxon>Atheliaceae</taxon>
        <taxon>Athelia</taxon>
    </lineage>
</organism>
<evidence type="ECO:0000256" key="1">
    <source>
        <dbReference type="SAM" id="MobiDB-lite"/>
    </source>
</evidence>
<feature type="compositionally biased region" description="Low complexity" evidence="1">
    <location>
        <begin position="60"/>
        <end position="70"/>
    </location>
</feature>
<keyword evidence="3" id="KW-1185">Reference proteome</keyword>
<accession>A0A166MVR2</accession>
<feature type="region of interest" description="Disordered" evidence="1">
    <location>
        <begin position="1"/>
        <end position="24"/>
    </location>
</feature>
<evidence type="ECO:0000313" key="2">
    <source>
        <dbReference type="EMBL" id="KZP24369.1"/>
    </source>
</evidence>
<dbReference type="Proteomes" id="UP000076532">
    <property type="component" value="Unassembled WGS sequence"/>
</dbReference>
<evidence type="ECO:0000313" key="3">
    <source>
        <dbReference type="Proteomes" id="UP000076532"/>
    </source>
</evidence>
<feature type="compositionally biased region" description="Low complexity" evidence="1">
    <location>
        <begin position="78"/>
        <end position="90"/>
    </location>
</feature>
<gene>
    <name evidence="2" type="ORF">FIBSPDRAFT_422137</name>
</gene>
<dbReference type="EMBL" id="KV417526">
    <property type="protein sequence ID" value="KZP24369.1"/>
    <property type="molecule type" value="Genomic_DNA"/>
</dbReference>
<dbReference type="AlphaFoldDB" id="A0A166MVR2"/>
<proteinExistence type="predicted"/>
<sequence>MRTADTGSALPMTENMASSFAPPKNATAGAIWESSTSCSIRTLGEVSSIRLTLAPMLLASLSNSPSGRTPSSPPDPGSGPASPESDSSRSPRYHLPLQNYETVMGRCMAGAGETLLET</sequence>
<reference evidence="2 3" key="1">
    <citation type="journal article" date="2016" name="Mol. Biol. Evol.">
        <title>Comparative Genomics of Early-Diverging Mushroom-Forming Fungi Provides Insights into the Origins of Lignocellulose Decay Capabilities.</title>
        <authorList>
            <person name="Nagy L.G."/>
            <person name="Riley R."/>
            <person name="Tritt A."/>
            <person name="Adam C."/>
            <person name="Daum C."/>
            <person name="Floudas D."/>
            <person name="Sun H."/>
            <person name="Yadav J.S."/>
            <person name="Pangilinan J."/>
            <person name="Larsson K.H."/>
            <person name="Matsuura K."/>
            <person name="Barry K."/>
            <person name="Labutti K."/>
            <person name="Kuo R."/>
            <person name="Ohm R.A."/>
            <person name="Bhattacharya S.S."/>
            <person name="Shirouzu T."/>
            <person name="Yoshinaga Y."/>
            <person name="Martin F.M."/>
            <person name="Grigoriev I.V."/>
            <person name="Hibbett D.S."/>
        </authorList>
    </citation>
    <scope>NUCLEOTIDE SEQUENCE [LARGE SCALE GENOMIC DNA]</scope>
    <source>
        <strain evidence="2 3">CBS 109695</strain>
    </source>
</reference>
<protein>
    <submittedName>
        <fullName evidence="2">Uncharacterized protein</fullName>
    </submittedName>
</protein>